<keyword evidence="8" id="KW-1185">Reference proteome</keyword>
<dbReference type="RefSeq" id="WP_378621683.1">
    <property type="nucleotide sequence ID" value="NZ_JBHUCM010000016.1"/>
</dbReference>
<dbReference type="InterPro" id="IPR001179">
    <property type="entry name" value="PPIase_FKBP_dom"/>
</dbReference>
<evidence type="ECO:0000256" key="2">
    <source>
        <dbReference type="ARBA" id="ARBA00023110"/>
    </source>
</evidence>
<dbReference type="SUPFAM" id="SSF54534">
    <property type="entry name" value="FKBP-like"/>
    <property type="match status" value="1"/>
</dbReference>
<dbReference type="Pfam" id="PF00254">
    <property type="entry name" value="FKBP_C"/>
    <property type="match status" value="1"/>
</dbReference>
<evidence type="ECO:0000313" key="7">
    <source>
        <dbReference type="EMBL" id="MFD1539134.1"/>
    </source>
</evidence>
<accession>A0ABW4G8X8</accession>
<feature type="domain" description="PPIase FKBP-type" evidence="6">
    <location>
        <begin position="44"/>
        <end position="97"/>
    </location>
</feature>
<comment type="caution">
    <text evidence="7">The sequence shown here is derived from an EMBL/GenBank/DDBJ whole genome shotgun (WGS) entry which is preliminary data.</text>
</comment>
<dbReference type="Gene3D" id="3.10.50.40">
    <property type="match status" value="1"/>
</dbReference>
<evidence type="ECO:0000313" key="8">
    <source>
        <dbReference type="Proteomes" id="UP001597097"/>
    </source>
</evidence>
<evidence type="ECO:0000256" key="5">
    <source>
        <dbReference type="RuleBase" id="RU003915"/>
    </source>
</evidence>
<dbReference type="EMBL" id="JBHUCM010000016">
    <property type="protein sequence ID" value="MFD1539134.1"/>
    <property type="molecule type" value="Genomic_DNA"/>
</dbReference>
<sequence length="118" mass="12217">MLVFDVLGGYPPDARVVGGPSPDVPADRSPHVLIGGSGPQVRAGSKVIVQYVMAEWPGRRVVDSSYRRGGPSAFTLGPRAAPPGWVAGLAGQRVGARVAFPAGVGRSLLYVVDIVDVL</sequence>
<dbReference type="PROSITE" id="PS50059">
    <property type="entry name" value="FKBP_PPIASE"/>
    <property type="match status" value="1"/>
</dbReference>
<reference evidence="8" key="1">
    <citation type="journal article" date="2019" name="Int. J. Syst. Evol. Microbiol.">
        <title>The Global Catalogue of Microorganisms (GCM) 10K type strain sequencing project: providing services to taxonomists for standard genome sequencing and annotation.</title>
        <authorList>
            <consortium name="The Broad Institute Genomics Platform"/>
            <consortium name="The Broad Institute Genome Sequencing Center for Infectious Disease"/>
            <person name="Wu L."/>
            <person name="Ma J."/>
        </authorList>
    </citation>
    <scope>NUCLEOTIDE SEQUENCE [LARGE SCALE GENOMIC DNA]</scope>
    <source>
        <strain evidence="8">CGMCC 1.15399</strain>
    </source>
</reference>
<comment type="catalytic activity">
    <reaction evidence="1 4 5">
        <text>[protein]-peptidylproline (omega=180) = [protein]-peptidylproline (omega=0)</text>
        <dbReference type="Rhea" id="RHEA:16237"/>
        <dbReference type="Rhea" id="RHEA-COMP:10747"/>
        <dbReference type="Rhea" id="RHEA-COMP:10748"/>
        <dbReference type="ChEBI" id="CHEBI:83833"/>
        <dbReference type="ChEBI" id="CHEBI:83834"/>
        <dbReference type="EC" id="5.2.1.8"/>
    </reaction>
</comment>
<keyword evidence="2 4" id="KW-0697">Rotamase</keyword>
<dbReference type="InterPro" id="IPR046357">
    <property type="entry name" value="PPIase_dom_sf"/>
</dbReference>
<keyword evidence="3 4" id="KW-0413">Isomerase</keyword>
<gene>
    <name evidence="7" type="ORF">ACFSJ0_18910</name>
</gene>
<dbReference type="Proteomes" id="UP001597097">
    <property type="component" value="Unassembled WGS sequence"/>
</dbReference>
<evidence type="ECO:0000256" key="1">
    <source>
        <dbReference type="ARBA" id="ARBA00000971"/>
    </source>
</evidence>
<evidence type="ECO:0000259" key="6">
    <source>
        <dbReference type="PROSITE" id="PS50059"/>
    </source>
</evidence>
<dbReference type="EC" id="5.2.1.8" evidence="5"/>
<comment type="similarity">
    <text evidence="5">Belongs to the FKBP-type PPIase family.</text>
</comment>
<dbReference type="GO" id="GO:0003755">
    <property type="term" value="F:peptidyl-prolyl cis-trans isomerase activity"/>
    <property type="evidence" value="ECO:0007669"/>
    <property type="project" value="UniProtKB-EC"/>
</dbReference>
<name>A0ABW4G8X8_9ACTN</name>
<evidence type="ECO:0000256" key="3">
    <source>
        <dbReference type="ARBA" id="ARBA00023235"/>
    </source>
</evidence>
<evidence type="ECO:0000256" key="4">
    <source>
        <dbReference type="PROSITE-ProRule" id="PRU00277"/>
    </source>
</evidence>
<protein>
    <recommendedName>
        <fullName evidence="5">Peptidyl-prolyl cis-trans isomerase</fullName>
        <ecNumber evidence="5">5.2.1.8</ecNumber>
    </recommendedName>
</protein>
<organism evidence="7 8">
    <name type="scientific">Nonomuraea guangzhouensis</name>
    <dbReference type="NCBI Taxonomy" id="1291555"/>
    <lineage>
        <taxon>Bacteria</taxon>
        <taxon>Bacillati</taxon>
        <taxon>Actinomycetota</taxon>
        <taxon>Actinomycetes</taxon>
        <taxon>Streptosporangiales</taxon>
        <taxon>Streptosporangiaceae</taxon>
        <taxon>Nonomuraea</taxon>
    </lineage>
</organism>
<proteinExistence type="inferred from homology"/>